<evidence type="ECO:0008006" key="3">
    <source>
        <dbReference type="Google" id="ProtNLM"/>
    </source>
</evidence>
<reference evidence="1 2" key="1">
    <citation type="journal article" date="2019" name="Nat. Ecol. Evol.">
        <title>Megaphylogeny resolves global patterns of mushroom evolution.</title>
        <authorList>
            <person name="Varga T."/>
            <person name="Krizsan K."/>
            <person name="Foldi C."/>
            <person name="Dima B."/>
            <person name="Sanchez-Garcia M."/>
            <person name="Sanchez-Ramirez S."/>
            <person name="Szollosi G.J."/>
            <person name="Szarkandi J.G."/>
            <person name="Papp V."/>
            <person name="Albert L."/>
            <person name="Andreopoulos W."/>
            <person name="Angelini C."/>
            <person name="Antonin V."/>
            <person name="Barry K.W."/>
            <person name="Bougher N.L."/>
            <person name="Buchanan P."/>
            <person name="Buyck B."/>
            <person name="Bense V."/>
            <person name="Catcheside P."/>
            <person name="Chovatia M."/>
            <person name="Cooper J."/>
            <person name="Damon W."/>
            <person name="Desjardin D."/>
            <person name="Finy P."/>
            <person name="Geml J."/>
            <person name="Haridas S."/>
            <person name="Hughes K."/>
            <person name="Justo A."/>
            <person name="Karasinski D."/>
            <person name="Kautmanova I."/>
            <person name="Kiss B."/>
            <person name="Kocsube S."/>
            <person name="Kotiranta H."/>
            <person name="LaButti K.M."/>
            <person name="Lechner B.E."/>
            <person name="Liimatainen K."/>
            <person name="Lipzen A."/>
            <person name="Lukacs Z."/>
            <person name="Mihaltcheva S."/>
            <person name="Morgado L.N."/>
            <person name="Niskanen T."/>
            <person name="Noordeloos M.E."/>
            <person name="Ohm R.A."/>
            <person name="Ortiz-Santana B."/>
            <person name="Ovrebo C."/>
            <person name="Racz N."/>
            <person name="Riley R."/>
            <person name="Savchenko A."/>
            <person name="Shiryaev A."/>
            <person name="Soop K."/>
            <person name="Spirin V."/>
            <person name="Szebenyi C."/>
            <person name="Tomsovsky M."/>
            <person name="Tulloss R.E."/>
            <person name="Uehling J."/>
            <person name="Grigoriev I.V."/>
            <person name="Vagvolgyi C."/>
            <person name="Papp T."/>
            <person name="Martin F.M."/>
            <person name="Miettinen O."/>
            <person name="Hibbett D.S."/>
            <person name="Nagy L.G."/>
        </authorList>
    </citation>
    <scope>NUCLEOTIDE SEQUENCE [LARGE SCALE GENOMIC DNA]</scope>
    <source>
        <strain evidence="1 2">CBS 962.96</strain>
    </source>
</reference>
<feature type="non-terminal residue" evidence="1">
    <location>
        <position position="253"/>
    </location>
</feature>
<dbReference type="InterPro" id="IPR011990">
    <property type="entry name" value="TPR-like_helical_dom_sf"/>
</dbReference>
<accession>A0A4S8KQB1</accession>
<sequence>MSESDILLEDPAVNLTAPVGDTVTLSMSDYHEDEDAELHMAIRMPLEEPDTEKTEGTMGDNIAIDKQEQAELYQALFLSNLPPDICDEQLAELNQARVNGPNSAQDALDLVHSAEQLLECGEPDAFSNAIGLMHQAVGFVWQDGDLRASFVRHLSDIQSEAKFAEADSSALRLMEHFDQSGDWTAVDNAVQLIEEVIKLTPDGHTEKARRLSNLGNAFFHRFEQLGDLGDIENAILINQKAVDLTPDDHALKA</sequence>
<name>A0A4S8KQB1_DENBC</name>
<dbReference type="Proteomes" id="UP000297245">
    <property type="component" value="Unassembled WGS sequence"/>
</dbReference>
<evidence type="ECO:0000313" key="1">
    <source>
        <dbReference type="EMBL" id="THU77761.1"/>
    </source>
</evidence>
<dbReference type="AlphaFoldDB" id="A0A4S8KQB1"/>
<gene>
    <name evidence="1" type="ORF">K435DRAFT_973847</name>
</gene>
<dbReference type="OrthoDB" id="9991317at2759"/>
<dbReference type="Gene3D" id="1.25.40.10">
    <property type="entry name" value="Tetratricopeptide repeat domain"/>
    <property type="match status" value="1"/>
</dbReference>
<organism evidence="1 2">
    <name type="scientific">Dendrothele bispora (strain CBS 962.96)</name>
    <dbReference type="NCBI Taxonomy" id="1314807"/>
    <lineage>
        <taxon>Eukaryota</taxon>
        <taxon>Fungi</taxon>
        <taxon>Dikarya</taxon>
        <taxon>Basidiomycota</taxon>
        <taxon>Agaricomycotina</taxon>
        <taxon>Agaricomycetes</taxon>
        <taxon>Agaricomycetidae</taxon>
        <taxon>Agaricales</taxon>
        <taxon>Agaricales incertae sedis</taxon>
        <taxon>Dendrothele</taxon>
    </lineage>
</organism>
<evidence type="ECO:0000313" key="2">
    <source>
        <dbReference type="Proteomes" id="UP000297245"/>
    </source>
</evidence>
<keyword evidence="2" id="KW-1185">Reference proteome</keyword>
<proteinExistence type="predicted"/>
<dbReference type="EMBL" id="ML180345">
    <property type="protein sequence ID" value="THU77761.1"/>
    <property type="molecule type" value="Genomic_DNA"/>
</dbReference>
<protein>
    <recommendedName>
        <fullName evidence="3">TPR-like protein</fullName>
    </recommendedName>
</protein>